<proteinExistence type="predicted"/>
<accession>A0AAN9TEU5</accession>
<evidence type="ECO:0000313" key="4">
    <source>
        <dbReference type="Proteomes" id="UP001367676"/>
    </source>
</evidence>
<evidence type="ECO:0000256" key="2">
    <source>
        <dbReference type="PROSITE-ProRule" id="PRU00497"/>
    </source>
</evidence>
<dbReference type="PROSITE" id="PS00233">
    <property type="entry name" value="CHIT_BIND_RR_1"/>
    <property type="match status" value="2"/>
</dbReference>
<dbReference type="GO" id="GO:0031012">
    <property type="term" value="C:extracellular matrix"/>
    <property type="evidence" value="ECO:0007669"/>
    <property type="project" value="TreeGrafter"/>
</dbReference>
<dbReference type="EMBL" id="JBBCAQ010000034">
    <property type="protein sequence ID" value="KAK7580749.1"/>
    <property type="molecule type" value="Genomic_DNA"/>
</dbReference>
<comment type="caution">
    <text evidence="3">The sequence shown here is derived from an EMBL/GenBank/DDBJ whole genome shotgun (WGS) entry which is preliminary data.</text>
</comment>
<dbReference type="PROSITE" id="PS51155">
    <property type="entry name" value="CHIT_BIND_RR_2"/>
    <property type="match status" value="2"/>
</dbReference>
<dbReference type="GO" id="GO:0005615">
    <property type="term" value="C:extracellular space"/>
    <property type="evidence" value="ECO:0007669"/>
    <property type="project" value="TreeGrafter"/>
</dbReference>
<gene>
    <name evidence="3" type="ORF">V9T40_001378</name>
</gene>
<name>A0AAN9TEU5_9HEMI</name>
<dbReference type="PRINTS" id="PR00947">
    <property type="entry name" value="CUTICLE"/>
</dbReference>
<keyword evidence="4" id="KW-1185">Reference proteome</keyword>
<dbReference type="GO" id="GO:0042302">
    <property type="term" value="F:structural constituent of cuticle"/>
    <property type="evidence" value="ECO:0007669"/>
    <property type="project" value="UniProtKB-UniRule"/>
</dbReference>
<dbReference type="PANTHER" id="PTHR12236">
    <property type="entry name" value="STRUCTURAL CONTITUENT OF CUTICLE"/>
    <property type="match status" value="1"/>
</dbReference>
<dbReference type="PANTHER" id="PTHR12236:SF95">
    <property type="entry name" value="CUTICULAR PROTEIN 76BD, ISOFORM C-RELATED"/>
    <property type="match status" value="1"/>
</dbReference>
<dbReference type="InterPro" id="IPR031311">
    <property type="entry name" value="CHIT_BIND_RR_consensus"/>
</dbReference>
<evidence type="ECO:0000313" key="3">
    <source>
        <dbReference type="EMBL" id="KAK7580749.1"/>
    </source>
</evidence>
<sequence length="700" mass="78236">MIFIGPFHRLVNTLTKRKFSATKTCCTLTSFLHYLLQCFLLCSTLLTISLASPIAQHYEDHEAVDYKAYPKYHFTYDVKDEHTGDVKSQSEERDGGIVKGRYSLIEPDGSKRTVEYTADDHNGFNAVVLKDHGFHPQPYKAAPAYPTAGYHEAGLAYPAADFPSHAAAKFIVVICLARLASSVPYQYSGYPSSLPSNPTYLGKQNLHNDLLGKFTVGYKGQESGTKKVKKEFSDSEYQSLFGPEGVKRPYVDDEFLSFEANDDHGDEGDYSTTAGPLAHYQYSNQLKFDFPPSGYSKSKIPDPTKSTTPATAASKVFIHHGPPHHHHHHPYHKKHHFVHDVVGHYISDVAGHKIKHVGEVLQSGELNEPIIHKLFFAKAALLPLLAIIGSLSAINGVHLVAKASDPHTHEPEGHAAAAPDHEDFGHSPHPGTFIFLAHPVLSLILIAVFPIPSINCRSYHANEDEYYEHRPSKHGASISSISPIESNDLEDRHSYNHHDYNHHDYNHHDHDHQPAAYKYEYSVSSPHTGDFKSQHEERIGDTVRGSYSLIEPDGSKRIVDYTADAEHGFNAVVRHVPASAHHLQHGPPHLGHHDDDVNDGPPIRTHYPLLTHSLRSPVATTVTHIEHSTPTPTTTLSSFSSSTPKLEVAVKPRKSFFELPQHLLYQMPYFRTHFPSTTPAPVAKYYVNPFPRFNGWNFAY</sequence>
<dbReference type="Proteomes" id="UP001367676">
    <property type="component" value="Unassembled WGS sequence"/>
</dbReference>
<reference evidence="3 4" key="1">
    <citation type="submission" date="2024-03" db="EMBL/GenBank/DDBJ databases">
        <title>Adaptation during the transition from Ophiocordyceps entomopathogen to insect associate is accompanied by gene loss and intensified selection.</title>
        <authorList>
            <person name="Ward C.M."/>
            <person name="Onetto C.A."/>
            <person name="Borneman A.R."/>
        </authorList>
    </citation>
    <scope>NUCLEOTIDE SEQUENCE [LARGE SCALE GENOMIC DNA]</scope>
    <source>
        <strain evidence="3">AWRI1</strain>
        <tissue evidence="3">Single Adult Female</tissue>
    </source>
</reference>
<dbReference type="Pfam" id="PF00379">
    <property type="entry name" value="Chitin_bind_4"/>
    <property type="match status" value="2"/>
</dbReference>
<evidence type="ECO:0000256" key="1">
    <source>
        <dbReference type="ARBA" id="ARBA00022460"/>
    </source>
</evidence>
<organism evidence="3 4">
    <name type="scientific">Parthenolecanium corni</name>
    <dbReference type="NCBI Taxonomy" id="536013"/>
    <lineage>
        <taxon>Eukaryota</taxon>
        <taxon>Metazoa</taxon>
        <taxon>Ecdysozoa</taxon>
        <taxon>Arthropoda</taxon>
        <taxon>Hexapoda</taxon>
        <taxon>Insecta</taxon>
        <taxon>Pterygota</taxon>
        <taxon>Neoptera</taxon>
        <taxon>Paraneoptera</taxon>
        <taxon>Hemiptera</taxon>
        <taxon>Sternorrhyncha</taxon>
        <taxon>Coccoidea</taxon>
        <taxon>Coccidae</taxon>
        <taxon>Parthenolecanium</taxon>
    </lineage>
</organism>
<dbReference type="InterPro" id="IPR051217">
    <property type="entry name" value="Insect_Cuticle_Struc_Prot"/>
</dbReference>
<dbReference type="InterPro" id="IPR000618">
    <property type="entry name" value="Insect_cuticle"/>
</dbReference>
<dbReference type="AlphaFoldDB" id="A0AAN9TEU5"/>
<protein>
    <submittedName>
        <fullName evidence="3">Uncharacterized protein</fullName>
    </submittedName>
</protein>
<keyword evidence="1 2" id="KW-0193">Cuticle</keyword>